<keyword evidence="6 7" id="KW-0472">Membrane</keyword>
<evidence type="ECO:0000259" key="8">
    <source>
        <dbReference type="PROSITE" id="PS50850"/>
    </source>
</evidence>
<dbReference type="RefSeq" id="WP_095423517.1">
    <property type="nucleotide sequence ID" value="NZ_CP022992.1"/>
</dbReference>
<evidence type="ECO:0000256" key="2">
    <source>
        <dbReference type="ARBA" id="ARBA00022448"/>
    </source>
</evidence>
<feature type="transmembrane region" description="Helical" evidence="7">
    <location>
        <begin position="294"/>
        <end position="310"/>
    </location>
</feature>
<dbReference type="InterPro" id="IPR020846">
    <property type="entry name" value="MFS_dom"/>
</dbReference>
<dbReference type="InterPro" id="IPR050171">
    <property type="entry name" value="MFS_Transporters"/>
</dbReference>
<dbReference type="Proteomes" id="UP000215158">
    <property type="component" value="Plasmid pBN2"/>
</dbReference>
<reference evidence="9 10" key="1">
    <citation type="submission" date="2017-08" db="EMBL/GenBank/DDBJ databases">
        <title>Identification and genetic characteristics of simultaneous BTEX- and naphthalene-degrading Paraburkholderia sp. BN5 isolated from petroleum-contaminated soil.</title>
        <authorList>
            <person name="Lee Y."/>
            <person name="Jeon C.O."/>
        </authorList>
    </citation>
    <scope>NUCLEOTIDE SEQUENCE [LARGE SCALE GENOMIC DNA]</scope>
    <source>
        <strain evidence="9 10">BN5</strain>
        <plasmid evidence="9 10">pBN2</plasmid>
    </source>
</reference>
<feature type="transmembrane region" description="Helical" evidence="7">
    <location>
        <begin position="383"/>
        <end position="405"/>
    </location>
</feature>
<comment type="subcellular location">
    <subcellularLocation>
        <location evidence="1">Cell membrane</location>
        <topology evidence="1">Multi-pass membrane protein</topology>
    </subcellularLocation>
</comment>
<proteinExistence type="predicted"/>
<dbReference type="PANTHER" id="PTHR23517">
    <property type="entry name" value="RESISTANCE PROTEIN MDTM, PUTATIVE-RELATED-RELATED"/>
    <property type="match status" value="1"/>
</dbReference>
<keyword evidence="5 7" id="KW-1133">Transmembrane helix</keyword>
<evidence type="ECO:0000313" key="10">
    <source>
        <dbReference type="Proteomes" id="UP000215158"/>
    </source>
</evidence>
<evidence type="ECO:0000256" key="6">
    <source>
        <dbReference type="ARBA" id="ARBA00023136"/>
    </source>
</evidence>
<feature type="transmembrane region" description="Helical" evidence="7">
    <location>
        <begin position="266"/>
        <end position="287"/>
    </location>
</feature>
<feature type="transmembrane region" description="Helical" evidence="7">
    <location>
        <begin position="123"/>
        <end position="145"/>
    </location>
</feature>
<evidence type="ECO:0000256" key="5">
    <source>
        <dbReference type="ARBA" id="ARBA00022989"/>
    </source>
</evidence>
<organism evidence="9 10">
    <name type="scientific">Paraburkholderia aromaticivorans</name>
    <dbReference type="NCBI Taxonomy" id="2026199"/>
    <lineage>
        <taxon>Bacteria</taxon>
        <taxon>Pseudomonadati</taxon>
        <taxon>Pseudomonadota</taxon>
        <taxon>Betaproteobacteria</taxon>
        <taxon>Burkholderiales</taxon>
        <taxon>Burkholderiaceae</taxon>
        <taxon>Paraburkholderia</taxon>
    </lineage>
</organism>
<feature type="transmembrane region" description="Helical" evidence="7">
    <location>
        <begin position="36"/>
        <end position="58"/>
    </location>
</feature>
<dbReference type="Pfam" id="PF07690">
    <property type="entry name" value="MFS_1"/>
    <property type="match status" value="1"/>
</dbReference>
<protein>
    <recommendedName>
        <fullName evidence="8">Major facilitator superfamily (MFS) profile domain-containing protein</fullName>
    </recommendedName>
</protein>
<gene>
    <name evidence="9" type="ORF">CJU94_36725</name>
</gene>
<feature type="transmembrane region" description="Helical" evidence="7">
    <location>
        <begin position="185"/>
        <end position="208"/>
    </location>
</feature>
<keyword evidence="3" id="KW-1003">Cell membrane</keyword>
<dbReference type="PANTHER" id="PTHR23517:SF2">
    <property type="entry name" value="MULTIDRUG RESISTANCE PROTEIN MDTH"/>
    <property type="match status" value="1"/>
</dbReference>
<dbReference type="PROSITE" id="PS50850">
    <property type="entry name" value="MFS"/>
    <property type="match status" value="1"/>
</dbReference>
<feature type="transmembrane region" description="Helical" evidence="7">
    <location>
        <begin position="64"/>
        <end position="86"/>
    </location>
</feature>
<evidence type="ECO:0000256" key="3">
    <source>
        <dbReference type="ARBA" id="ARBA00022475"/>
    </source>
</evidence>
<sequence>MISRREADEKRKAGVIALAQSLYDDFAVLPRDVRRLLLAQFILNVSTFMAFPLMAVYMARGLHFSAAEVGTVLSIHLIGARALPIITGPLSDRFGFRGLMVLGLALRAVGFCGFGIVSSFAMISATTLAIGLGTSLYESAVYGIFGRQPAGQVPQVFVLNNLLLNLGVVAGPMFGAYLLGFNAIAPFYVSGALFACMAVWCIGFGHLDRTYLSRSAFLSGWGAVVKDRVFLLFLLATFAWWFLFSQLFVLFPILGARLTGSEAGASAVFTANGIAGLVFVGASLLVFRRVSRHQVLLWSYIFLAVLYSVAGLGEGFAWLLGIVVAYTFAETLILPAIESLTAELAHEGKQATFFGAVGLSWGLGGGLGNYVGSWLAIGDRSAAVIWGTLALAALVGVALSARFNMVARGKAIRSR</sequence>
<dbReference type="Gene3D" id="1.20.1250.20">
    <property type="entry name" value="MFS general substrate transporter like domains"/>
    <property type="match status" value="1"/>
</dbReference>
<dbReference type="InterPro" id="IPR036259">
    <property type="entry name" value="MFS_trans_sf"/>
</dbReference>
<accession>A0A248VXI1</accession>
<keyword evidence="4 7" id="KW-0812">Transmembrane</keyword>
<keyword evidence="2" id="KW-0813">Transport</keyword>
<keyword evidence="10" id="KW-1185">Reference proteome</keyword>
<feature type="transmembrane region" description="Helical" evidence="7">
    <location>
        <begin position="229"/>
        <end position="254"/>
    </location>
</feature>
<name>A0A248VXI1_9BURK</name>
<feature type="transmembrane region" description="Helical" evidence="7">
    <location>
        <begin position="353"/>
        <end position="377"/>
    </location>
</feature>
<evidence type="ECO:0000256" key="1">
    <source>
        <dbReference type="ARBA" id="ARBA00004651"/>
    </source>
</evidence>
<dbReference type="GO" id="GO:0005886">
    <property type="term" value="C:plasma membrane"/>
    <property type="evidence" value="ECO:0007669"/>
    <property type="project" value="UniProtKB-SubCell"/>
</dbReference>
<dbReference type="KEGG" id="parb:CJU94_36725"/>
<dbReference type="SUPFAM" id="SSF103473">
    <property type="entry name" value="MFS general substrate transporter"/>
    <property type="match status" value="1"/>
</dbReference>
<feature type="transmembrane region" description="Helical" evidence="7">
    <location>
        <begin position="157"/>
        <end position="179"/>
    </location>
</feature>
<dbReference type="GO" id="GO:0022857">
    <property type="term" value="F:transmembrane transporter activity"/>
    <property type="evidence" value="ECO:0007669"/>
    <property type="project" value="InterPro"/>
</dbReference>
<dbReference type="EMBL" id="CP022992">
    <property type="protein sequence ID" value="ASW03739.1"/>
    <property type="molecule type" value="Genomic_DNA"/>
</dbReference>
<dbReference type="InterPro" id="IPR011701">
    <property type="entry name" value="MFS"/>
</dbReference>
<geneLocation type="plasmid" evidence="9 10">
    <name>pBN2</name>
</geneLocation>
<dbReference type="AlphaFoldDB" id="A0A248VXI1"/>
<evidence type="ECO:0000256" key="4">
    <source>
        <dbReference type="ARBA" id="ARBA00022692"/>
    </source>
</evidence>
<feature type="transmembrane region" description="Helical" evidence="7">
    <location>
        <begin position="98"/>
        <end position="117"/>
    </location>
</feature>
<dbReference type="OrthoDB" id="9027594at2"/>
<feature type="domain" description="Major facilitator superfamily (MFS) profile" evidence="8">
    <location>
        <begin position="32"/>
        <end position="405"/>
    </location>
</feature>
<evidence type="ECO:0000256" key="7">
    <source>
        <dbReference type="SAM" id="Phobius"/>
    </source>
</evidence>
<feature type="transmembrane region" description="Helical" evidence="7">
    <location>
        <begin position="316"/>
        <end position="341"/>
    </location>
</feature>
<keyword evidence="9" id="KW-0614">Plasmid</keyword>
<evidence type="ECO:0000313" key="9">
    <source>
        <dbReference type="EMBL" id="ASW03739.1"/>
    </source>
</evidence>